<dbReference type="GO" id="GO:0004356">
    <property type="term" value="F:glutamine synthetase activity"/>
    <property type="evidence" value="ECO:0007669"/>
    <property type="project" value="InterPro"/>
</dbReference>
<keyword evidence="6" id="KW-1185">Reference proteome</keyword>
<protein>
    <submittedName>
        <fullName evidence="5">Glutamate-ammonia ligase</fullName>
    </submittedName>
</protein>
<dbReference type="OrthoDB" id="77835at2759"/>
<comment type="similarity">
    <text evidence="2 3">Belongs to the glutamine synthetase family.</text>
</comment>
<dbReference type="Pfam" id="PF00120">
    <property type="entry name" value="Gln-synt_C"/>
    <property type="match status" value="1"/>
</dbReference>
<evidence type="ECO:0000256" key="1">
    <source>
        <dbReference type="ARBA" id="ARBA00022598"/>
    </source>
</evidence>
<evidence type="ECO:0000259" key="4">
    <source>
        <dbReference type="PROSITE" id="PS51987"/>
    </source>
</evidence>
<dbReference type="PANTHER" id="PTHR43785:SF2">
    <property type="entry name" value="TYPE-1 GLUTAMINE SYNTHETASE 1"/>
    <property type="match status" value="1"/>
</dbReference>
<dbReference type="PANTHER" id="PTHR43785">
    <property type="entry name" value="GAMMA-GLUTAMYLPUTRESCINE SYNTHETASE"/>
    <property type="match status" value="1"/>
</dbReference>
<name>A0A152A1S9_TIELA</name>
<dbReference type="Gene3D" id="3.10.20.70">
    <property type="entry name" value="Glutamine synthetase, N-terminal domain"/>
    <property type="match status" value="1"/>
</dbReference>
<dbReference type="PROSITE" id="PS51987">
    <property type="entry name" value="GS_CATALYTIC"/>
    <property type="match status" value="1"/>
</dbReference>
<evidence type="ECO:0000256" key="2">
    <source>
        <dbReference type="PROSITE-ProRule" id="PRU01331"/>
    </source>
</evidence>
<proteinExistence type="inferred from homology"/>
<dbReference type="Gene3D" id="3.30.590.10">
    <property type="entry name" value="Glutamine synthetase/guanido kinase, catalytic domain"/>
    <property type="match status" value="1"/>
</dbReference>
<dbReference type="SUPFAM" id="SSF55931">
    <property type="entry name" value="Glutamine synthetase/guanido kinase"/>
    <property type="match status" value="1"/>
</dbReference>
<keyword evidence="1 5" id="KW-0436">Ligase</keyword>
<feature type="domain" description="GS catalytic" evidence="4">
    <location>
        <begin position="138"/>
        <end position="489"/>
    </location>
</feature>
<dbReference type="InterPro" id="IPR008146">
    <property type="entry name" value="Gln_synth_cat_dom"/>
</dbReference>
<dbReference type="AlphaFoldDB" id="A0A152A1S9"/>
<dbReference type="SMART" id="SM01230">
    <property type="entry name" value="Gln-synt_C"/>
    <property type="match status" value="1"/>
</dbReference>
<gene>
    <name evidence="5" type="ORF">DLAC_03223</name>
</gene>
<dbReference type="STRING" id="361077.A0A152A1S9"/>
<dbReference type="InterPro" id="IPR036651">
    <property type="entry name" value="Gln_synt_N_sf"/>
</dbReference>
<dbReference type="FunCoup" id="A0A152A1S9">
    <property type="interactions" value="78"/>
</dbReference>
<reference evidence="5 6" key="1">
    <citation type="submission" date="2015-12" db="EMBL/GenBank/DDBJ databases">
        <title>Dictyostelia acquired genes for synthesis and detection of signals that induce cell-type specialization by lateral gene transfer from prokaryotes.</title>
        <authorList>
            <person name="Gloeckner G."/>
            <person name="Schaap P."/>
        </authorList>
    </citation>
    <scope>NUCLEOTIDE SEQUENCE [LARGE SCALE GENOMIC DNA]</scope>
    <source>
        <strain evidence="5 6">TK</strain>
    </source>
</reference>
<dbReference type="InterPro" id="IPR014746">
    <property type="entry name" value="Gln_synth/guanido_kin_cat_dom"/>
</dbReference>
<dbReference type="GO" id="GO:0006542">
    <property type="term" value="P:glutamine biosynthetic process"/>
    <property type="evidence" value="ECO:0007669"/>
    <property type="project" value="InterPro"/>
</dbReference>
<organism evidence="5 6">
    <name type="scientific">Tieghemostelium lacteum</name>
    <name type="common">Slime mold</name>
    <name type="synonym">Dictyostelium lacteum</name>
    <dbReference type="NCBI Taxonomy" id="361077"/>
    <lineage>
        <taxon>Eukaryota</taxon>
        <taxon>Amoebozoa</taxon>
        <taxon>Evosea</taxon>
        <taxon>Eumycetozoa</taxon>
        <taxon>Dictyostelia</taxon>
        <taxon>Dictyosteliales</taxon>
        <taxon>Raperosteliaceae</taxon>
        <taxon>Tieghemostelium</taxon>
    </lineage>
</organism>
<evidence type="ECO:0000313" key="6">
    <source>
        <dbReference type="Proteomes" id="UP000076078"/>
    </source>
</evidence>
<dbReference type="OMA" id="CNPGQHE"/>
<dbReference type="InParanoid" id="A0A152A1S9"/>
<sequence>MHTQNKTIIINEMDYQKLENIKFIRICWVDLNNKIRCKASSKSYILDKNDDFQCIVIGNYSMSLPTINEHLIPDIIPNNEIGAIWVVPDWKTLVKLDYLKDTAQVMAYCYQSIKGDADGVSIDTLQTIDRMIPFSLDPRGVLKRAMNDLQVNHGLQLKGSFEEEFYLFPLKPWLEEGMLKPLDFTAFASVNSLDLYHSVLSKITNALEAMNIPIEQVLKEAGPGQFEITIPYTDILVACDRHKLIHQTVKAVAYQNGFIACFLPKVFANKAGNGCHAHLSLWRDGKNIVPITSSTGTTSPLYPESGFSQESCRFVAGLLHHAKSLTAIFNPCNNSYRRLTPNSWSGGDIAWGVDNKEVFIRIPSSPSTNTKGNTNFEVKTIDHCSNPYLVMASIIYAGMHGMNDSSIQLPPLTSKVPKFFTEEEKKKYIIGYLPSNLTEALECLDSDDYLKENLGADIINSFITVKKIDIEDTKNLSLHEEVKKLIDLY</sequence>
<comment type="caution">
    <text evidence="5">The sequence shown here is derived from an EMBL/GenBank/DDBJ whole genome shotgun (WGS) entry which is preliminary data.</text>
</comment>
<dbReference type="EMBL" id="LODT01000016">
    <property type="protein sequence ID" value="KYR00077.1"/>
    <property type="molecule type" value="Genomic_DNA"/>
</dbReference>
<evidence type="ECO:0000256" key="3">
    <source>
        <dbReference type="RuleBase" id="RU000384"/>
    </source>
</evidence>
<dbReference type="Proteomes" id="UP000076078">
    <property type="component" value="Unassembled WGS sequence"/>
</dbReference>
<evidence type="ECO:0000313" key="5">
    <source>
        <dbReference type="EMBL" id="KYR00077.1"/>
    </source>
</evidence>
<accession>A0A152A1S9</accession>